<dbReference type="Proteomes" id="UP001141552">
    <property type="component" value="Unassembled WGS sequence"/>
</dbReference>
<feature type="compositionally biased region" description="Polar residues" evidence="1">
    <location>
        <begin position="235"/>
        <end position="249"/>
    </location>
</feature>
<dbReference type="PANTHER" id="PTHR37241:SF1">
    <property type="entry name" value="NEUROFILAMENT HEAVY PROTEIN"/>
    <property type="match status" value="1"/>
</dbReference>
<keyword evidence="3" id="KW-1185">Reference proteome</keyword>
<feature type="region of interest" description="Disordered" evidence="1">
    <location>
        <begin position="660"/>
        <end position="695"/>
    </location>
</feature>
<name>A0A9Q0FNI8_9ROSI</name>
<feature type="compositionally biased region" description="Polar residues" evidence="1">
    <location>
        <begin position="596"/>
        <end position="616"/>
    </location>
</feature>
<dbReference type="PANTHER" id="PTHR37241">
    <property type="entry name" value="NEUROFILAMENT HEAVY PROTEIN"/>
    <property type="match status" value="1"/>
</dbReference>
<feature type="compositionally biased region" description="Basic and acidic residues" evidence="1">
    <location>
        <begin position="275"/>
        <end position="304"/>
    </location>
</feature>
<dbReference type="OrthoDB" id="785936at2759"/>
<proteinExistence type="predicted"/>
<sequence>MEEESTTQSLDTHSEEEEYDNEFYEKIEAPKYVDLTAPDRFHPGDDRYWFCSRVGCDQRHEEELDHEAISKNFVLRVMAARSPNIRLRRALYRKDSSAEKKCPQTVPPKPSKPRVSRLALISSMSKRMVDPKLKVKPHSKQNVTPNVKALQSSAVVKALTTPRNQKRLSNPNVFRSVRNPKATAIAVPKNRVVAKALFLSPKKSARVKTALELNNPVKTLCAEMKKLEITDGRKTASQCNRQLPSNASRKQPRGREVKSRVYDRLLSKNGKGKNAKSDECLKKKDKEKNMQEHHDPSPQDELKNDSSGMGIDDNSKKDSPKTHLASKCDASNVDAELHISNGELGESKVEASMDPSRSDLNSQPNLQESGRAESSQAPSRESNETNEKNEEEVKSSSEKDTNETLESDSTGYNLTSDDKENDAEAMESDDKENASASDGNRKLYTNAGHLEKKVLGNHKTPKGTQKMSRALDKPSKDRCTAGTQGIKHAKPKATNPKPFRLRTDERRILKEANSEKKVHVAPLEDITSAPGLPRERLQKKHQITSQRKEKCPEQTKYEGNEKRINRLKRDRTNHIDSSTLKIQKERGGRKFCTIPQRHTVSSQQKLVAPRQENSADNAAKQFSRRTKSPSVRQSVNSQELAPSTTEKVSAMIHGQLCVIKENSPTISRPKEPAKPSEVGASPQAKACASAVSRPSLQGKRLTTIPKEPCFHTVHVPKSCTRRVA</sequence>
<dbReference type="EMBL" id="JAKUCV010004803">
    <property type="protein sequence ID" value="KAJ4833979.1"/>
    <property type="molecule type" value="Genomic_DNA"/>
</dbReference>
<feature type="region of interest" description="Disordered" evidence="1">
    <location>
        <begin position="511"/>
        <end position="558"/>
    </location>
</feature>
<feature type="compositionally biased region" description="Basic and acidic residues" evidence="1">
    <location>
        <begin position="253"/>
        <end position="266"/>
    </location>
</feature>
<feature type="compositionally biased region" description="Polar residues" evidence="1">
    <location>
        <begin position="1"/>
        <end position="11"/>
    </location>
</feature>
<feature type="compositionally biased region" description="Acidic residues" evidence="1">
    <location>
        <begin position="419"/>
        <end position="430"/>
    </location>
</feature>
<evidence type="ECO:0000256" key="1">
    <source>
        <dbReference type="SAM" id="MobiDB-lite"/>
    </source>
</evidence>
<feature type="compositionally biased region" description="Basic and acidic residues" evidence="1">
    <location>
        <begin position="381"/>
        <end position="402"/>
    </location>
</feature>
<comment type="caution">
    <text evidence="2">The sequence shown here is derived from an EMBL/GenBank/DDBJ whole genome shotgun (WGS) entry which is preliminary data.</text>
</comment>
<evidence type="ECO:0000313" key="2">
    <source>
        <dbReference type="EMBL" id="KAJ4833979.1"/>
    </source>
</evidence>
<reference evidence="2" key="2">
    <citation type="journal article" date="2023" name="Plants (Basel)">
        <title>Annotation of the Turnera subulata (Passifloraceae) Draft Genome Reveals the S-Locus Evolved after the Divergence of Turneroideae from Passifloroideae in a Stepwise Manner.</title>
        <authorList>
            <person name="Henning P.M."/>
            <person name="Roalson E.H."/>
            <person name="Mir W."/>
            <person name="McCubbin A.G."/>
            <person name="Shore J.S."/>
        </authorList>
    </citation>
    <scope>NUCLEOTIDE SEQUENCE</scope>
    <source>
        <strain evidence="2">F60SS</strain>
    </source>
</reference>
<feature type="compositionally biased region" description="Polar residues" evidence="1">
    <location>
        <begin position="628"/>
        <end position="646"/>
    </location>
</feature>
<feature type="region of interest" description="Disordered" evidence="1">
    <location>
        <begin position="1"/>
        <end position="21"/>
    </location>
</feature>
<feature type="compositionally biased region" description="Basic and acidic residues" evidence="1">
    <location>
        <begin position="469"/>
        <end position="479"/>
    </location>
</feature>
<reference evidence="2" key="1">
    <citation type="submission" date="2022-02" db="EMBL/GenBank/DDBJ databases">
        <authorList>
            <person name="Henning P.M."/>
            <person name="McCubbin A.G."/>
            <person name="Shore J.S."/>
        </authorList>
    </citation>
    <scope>NUCLEOTIDE SEQUENCE</scope>
    <source>
        <strain evidence="2">F60SS</strain>
        <tissue evidence="2">Leaves</tissue>
    </source>
</reference>
<accession>A0A9Q0FNI8</accession>
<gene>
    <name evidence="2" type="ORF">Tsubulata_027455</name>
</gene>
<feature type="compositionally biased region" description="Basic and acidic residues" evidence="1">
    <location>
        <begin position="546"/>
        <end position="558"/>
    </location>
</feature>
<feature type="region of interest" description="Disordered" evidence="1">
    <location>
        <begin position="596"/>
        <end position="646"/>
    </location>
</feature>
<protein>
    <submittedName>
        <fullName evidence="2">Uncharacterized protein</fullName>
    </submittedName>
</protein>
<organism evidence="2 3">
    <name type="scientific">Turnera subulata</name>
    <dbReference type="NCBI Taxonomy" id="218843"/>
    <lineage>
        <taxon>Eukaryota</taxon>
        <taxon>Viridiplantae</taxon>
        <taxon>Streptophyta</taxon>
        <taxon>Embryophyta</taxon>
        <taxon>Tracheophyta</taxon>
        <taxon>Spermatophyta</taxon>
        <taxon>Magnoliopsida</taxon>
        <taxon>eudicotyledons</taxon>
        <taxon>Gunneridae</taxon>
        <taxon>Pentapetalae</taxon>
        <taxon>rosids</taxon>
        <taxon>fabids</taxon>
        <taxon>Malpighiales</taxon>
        <taxon>Passifloraceae</taxon>
        <taxon>Turnera</taxon>
    </lineage>
</organism>
<feature type="region of interest" description="Disordered" evidence="1">
    <location>
        <begin position="232"/>
        <end position="499"/>
    </location>
</feature>
<feature type="compositionally biased region" description="Polar residues" evidence="1">
    <location>
        <begin position="358"/>
        <end position="378"/>
    </location>
</feature>
<dbReference type="AlphaFoldDB" id="A0A9Q0FNI8"/>
<evidence type="ECO:0000313" key="3">
    <source>
        <dbReference type="Proteomes" id="UP001141552"/>
    </source>
</evidence>